<dbReference type="InterPro" id="IPR021787">
    <property type="entry name" value="DUF3352"/>
</dbReference>
<sequence>MAVDPAGAAMQTRRFFISITALALAALALALAAWWAVLVHSPLRLAQLEPSIPLTARFIPRDAPFSLNLLTSFKDLEGYARANASIGKRRQAGAAVGRLRDGAFAAAGIDYQRDLAPWLGHETSLAILQPDGPDGDEGWLLALTSRDAMGARRFLQRFWQERALAGTELQLSDHRGMELISGRAALLGRELQPLATALVNDRLVLVASGRTALEQALDVSQINELNLAHGAQFNDTVQYRPQGAVALLRARSSGIQRWLDIPGDSGVDEVTLGLRPDGHDLRLDGLARTRRALGHLAGMPPPDRLAIPASASLQIQAPASLVSTAGSEQAAGEGWQQLLGQSLERWLREQQSPLAEAVVRTSEGPMLLGLDRRQGWQLGTAGKDLDIAGVNPAMARAGYSPGVLTLGDNSVTVWTRLKAVGRQQTIQSEAGGLALEEGDRIRWLPQLSNLRRNQNKALRRQRKLLERLDLGEAQLWLALDSEGTVGWLGRWTPTGWLGQAAGGALDKHLAGLGLGLEAETDATDVLGIHVLLDLC</sequence>
<evidence type="ECO:0000313" key="2">
    <source>
        <dbReference type="Proteomes" id="UP000315454"/>
    </source>
</evidence>
<comment type="caution">
    <text evidence="1">The sequence shown here is derived from an EMBL/GenBank/DDBJ whole genome shotgun (WGS) entry which is preliminary data.</text>
</comment>
<accession>A0A524RSV4</accession>
<evidence type="ECO:0000313" key="1">
    <source>
        <dbReference type="EMBL" id="TGH20868.1"/>
    </source>
</evidence>
<proteinExistence type="predicted"/>
<dbReference type="EMBL" id="SRMN01000092">
    <property type="protein sequence ID" value="TGH20868.1"/>
    <property type="molecule type" value="Genomic_DNA"/>
</dbReference>
<gene>
    <name evidence="1" type="ORF">ERJ68_06315</name>
</gene>
<dbReference type="Pfam" id="PF11832">
    <property type="entry name" value="DUF3352"/>
    <property type="match status" value="1"/>
</dbReference>
<name>A0A524RSV4_9CHRO</name>
<dbReference type="AlphaFoldDB" id="A0A524RSV4"/>
<reference evidence="1 2" key="1">
    <citation type="journal article" date="2019" name="mSystems">
        <title>Life at home and on the roam: Genomic adaptions reflect the dual lifestyle of an intracellular, facultative symbiont.</title>
        <authorList>
            <person name="Burgsdorf I."/>
        </authorList>
    </citation>
    <scope>NUCLEOTIDE SEQUENCE [LARGE SCALE GENOMIC DNA]</scope>
    <source>
        <strain evidence="1">277cI</strain>
    </source>
</reference>
<protein>
    <submittedName>
        <fullName evidence="1">DUF3352 domain-containing protein</fullName>
    </submittedName>
</protein>
<dbReference type="Proteomes" id="UP000315454">
    <property type="component" value="Unassembled WGS sequence"/>
</dbReference>
<organism evidence="1 2">
    <name type="scientific">Aphanocapsa feldmannii 277cI</name>
    <dbReference type="NCBI Taxonomy" id="2507554"/>
    <lineage>
        <taxon>Bacteria</taxon>
        <taxon>Bacillati</taxon>
        <taxon>Cyanobacteriota</taxon>
        <taxon>Cyanophyceae</taxon>
        <taxon>Oscillatoriophycideae</taxon>
        <taxon>Chroococcales</taxon>
        <taxon>Microcystaceae</taxon>
        <taxon>Aphanocapsa</taxon>
    </lineage>
</organism>